<dbReference type="STRING" id="375451.RD1_0350"/>
<evidence type="ECO:0000259" key="3">
    <source>
        <dbReference type="Pfam" id="PF01261"/>
    </source>
</evidence>
<organism evidence="4 5">
    <name type="scientific">Roseobacter denitrificans (strain ATCC 33942 / OCh 114)</name>
    <name type="common">Erythrobacter sp. (strain OCh 114)</name>
    <name type="synonym">Roseobacter denitrificans</name>
    <dbReference type="NCBI Taxonomy" id="375451"/>
    <lineage>
        <taxon>Bacteria</taxon>
        <taxon>Pseudomonadati</taxon>
        <taxon>Pseudomonadota</taxon>
        <taxon>Alphaproteobacteria</taxon>
        <taxon>Rhodobacterales</taxon>
        <taxon>Roseobacteraceae</taxon>
        <taxon>Roseobacter</taxon>
    </lineage>
</organism>
<comment type="similarity">
    <text evidence="2">Belongs to the hyi family.</text>
</comment>
<dbReference type="HOGENOM" id="CLU_050006_1_1_5"/>
<dbReference type="eggNOG" id="COG3622">
    <property type="taxonomic scope" value="Bacteria"/>
</dbReference>
<evidence type="ECO:0000313" key="5">
    <source>
        <dbReference type="Proteomes" id="UP000007029"/>
    </source>
</evidence>
<dbReference type="PIRSF" id="PIRSF006241">
    <property type="entry name" value="HyI"/>
    <property type="match status" value="1"/>
</dbReference>
<keyword evidence="1 2" id="KW-0413">Isomerase</keyword>
<dbReference type="AlphaFoldDB" id="Q16D71"/>
<dbReference type="InterPro" id="IPR036237">
    <property type="entry name" value="Xyl_isomerase-like_sf"/>
</dbReference>
<reference evidence="4 5" key="1">
    <citation type="journal article" date="2007" name="J. Bacteriol.">
        <title>The complete genome sequence of Roseobacter denitrificans reveals a mixotrophic rather than photosynthetic metabolism.</title>
        <authorList>
            <person name="Swingley W.D."/>
            <person name="Sadekar S."/>
            <person name="Mastrian S.D."/>
            <person name="Matthies H.J."/>
            <person name="Hao J."/>
            <person name="Ramos H."/>
            <person name="Acharya C.R."/>
            <person name="Conrad A.L."/>
            <person name="Taylor H.L."/>
            <person name="Dejesa L.C."/>
            <person name="Shah M.K."/>
            <person name="O'huallachain M.E."/>
            <person name="Lince M.T."/>
            <person name="Blankenship R.E."/>
            <person name="Beatty J.T."/>
            <person name="Touchman J.W."/>
        </authorList>
    </citation>
    <scope>NUCLEOTIDE SEQUENCE [LARGE SCALE GENOMIC DNA]</scope>
    <source>
        <strain evidence="5">ATCC 33942 / OCh 114</strain>
    </source>
</reference>
<accession>Q16D71</accession>
<dbReference type="Gene3D" id="3.20.20.150">
    <property type="entry name" value="Divalent-metal-dependent TIM barrel enzymes"/>
    <property type="match status" value="1"/>
</dbReference>
<dbReference type="RefSeq" id="WP_011566694.1">
    <property type="nucleotide sequence ID" value="NC_008209.1"/>
</dbReference>
<dbReference type="OrthoDB" id="9786584at2"/>
<dbReference type="GO" id="GO:0046487">
    <property type="term" value="P:glyoxylate metabolic process"/>
    <property type="evidence" value="ECO:0007669"/>
    <property type="project" value="TreeGrafter"/>
</dbReference>
<gene>
    <name evidence="4" type="ordered locus">RD1_0350</name>
</gene>
<dbReference type="SUPFAM" id="SSF51658">
    <property type="entry name" value="Xylose isomerase-like"/>
    <property type="match status" value="1"/>
</dbReference>
<dbReference type="PANTHER" id="PTHR43489:SF6">
    <property type="entry name" value="HYDROXYPYRUVATE ISOMERASE-RELATED"/>
    <property type="match status" value="1"/>
</dbReference>
<dbReference type="InterPro" id="IPR026040">
    <property type="entry name" value="HyI-like"/>
</dbReference>
<evidence type="ECO:0000256" key="2">
    <source>
        <dbReference type="PIRNR" id="PIRNR006241"/>
    </source>
</evidence>
<name>Q16D71_ROSDO</name>
<dbReference type="PANTHER" id="PTHR43489">
    <property type="entry name" value="ISOMERASE"/>
    <property type="match status" value="1"/>
</dbReference>
<dbReference type="InterPro" id="IPR013022">
    <property type="entry name" value="Xyl_isomerase-like_TIM-brl"/>
</dbReference>
<feature type="domain" description="Xylose isomerase-like TIM barrel" evidence="3">
    <location>
        <begin position="21"/>
        <end position="245"/>
    </location>
</feature>
<evidence type="ECO:0000256" key="1">
    <source>
        <dbReference type="ARBA" id="ARBA00023235"/>
    </source>
</evidence>
<dbReference type="InterPro" id="IPR050417">
    <property type="entry name" value="Sugar_Epim/Isomerase"/>
</dbReference>
<sequence length="253" mass="27042">MPKLAANLSTLWAELPYLDRFEAAQAAGFEGVAVPLPYEMPAKETQRAALRSGLPVVHICAPPPNYTGGERGFAAVPGLEKRFEYDLRRALRYCEALRVPVLHIIAGVASGAAARQTLVANLRHACDAAPDGIMLTLEPKAQADAFLSDFEVTAGVIRDVGAPNLGLQFHSQHAAALGGDAVSVFETYADLIRHIQLADTNGAAPGSGAMDFEALAAAISRAQYAGWLVADYTVDGRTEEHLDWMALFQTQNV</sequence>
<dbReference type="EMBL" id="CP000362">
    <property type="protein sequence ID" value="ABG30072.1"/>
    <property type="molecule type" value="Genomic_DNA"/>
</dbReference>
<dbReference type="KEGG" id="rde:RD1_0350"/>
<evidence type="ECO:0000313" key="4">
    <source>
        <dbReference type="EMBL" id="ABG30072.1"/>
    </source>
</evidence>
<keyword evidence="5" id="KW-1185">Reference proteome</keyword>
<protein>
    <recommendedName>
        <fullName evidence="3">Xylose isomerase-like TIM barrel domain-containing protein</fullName>
    </recommendedName>
</protein>
<dbReference type="Pfam" id="PF01261">
    <property type="entry name" value="AP_endonuc_2"/>
    <property type="match status" value="1"/>
</dbReference>
<dbReference type="Proteomes" id="UP000007029">
    <property type="component" value="Chromosome"/>
</dbReference>
<proteinExistence type="inferred from homology"/>
<dbReference type="GO" id="GO:0008903">
    <property type="term" value="F:hydroxypyruvate isomerase activity"/>
    <property type="evidence" value="ECO:0007669"/>
    <property type="project" value="TreeGrafter"/>
</dbReference>